<dbReference type="Proteomes" id="UP000199599">
    <property type="component" value="Unassembled WGS sequence"/>
</dbReference>
<dbReference type="Gene3D" id="1.10.10.10">
    <property type="entry name" value="Winged helix-like DNA-binding domain superfamily/Winged helix DNA-binding domain"/>
    <property type="match status" value="1"/>
</dbReference>
<name>A0A1I1SPC8_9LACO</name>
<dbReference type="GO" id="GO:0030246">
    <property type="term" value="F:carbohydrate binding"/>
    <property type="evidence" value="ECO:0007669"/>
    <property type="project" value="InterPro"/>
</dbReference>
<dbReference type="InterPro" id="IPR051054">
    <property type="entry name" value="SorC_transcr_regulators"/>
</dbReference>
<dbReference type="Pfam" id="PF21715">
    <property type="entry name" value="CggR_N"/>
    <property type="match status" value="1"/>
</dbReference>
<evidence type="ECO:0000259" key="6">
    <source>
        <dbReference type="Pfam" id="PF21715"/>
    </source>
</evidence>
<dbReference type="GO" id="GO:0003677">
    <property type="term" value="F:DNA binding"/>
    <property type="evidence" value="ECO:0007669"/>
    <property type="project" value="UniProtKB-KW"/>
</dbReference>
<keyword evidence="4" id="KW-0804">Transcription</keyword>
<proteinExistence type="inferred from homology"/>
<dbReference type="SUPFAM" id="SSF46785">
    <property type="entry name" value="Winged helix' DNA-binding domain"/>
    <property type="match status" value="1"/>
</dbReference>
<dbReference type="EMBL" id="FOMN01000004">
    <property type="protein sequence ID" value="SFD45743.1"/>
    <property type="molecule type" value="Genomic_DNA"/>
</dbReference>
<dbReference type="PANTHER" id="PTHR34294:SF5">
    <property type="entry name" value="CENTRAL GLYCOLYTIC GENES REGULATOR"/>
    <property type="match status" value="1"/>
</dbReference>
<dbReference type="InterPro" id="IPR007324">
    <property type="entry name" value="Sugar-bd_dom_put"/>
</dbReference>
<reference evidence="8" key="1">
    <citation type="submission" date="2016-10" db="EMBL/GenBank/DDBJ databases">
        <authorList>
            <person name="Varghese N."/>
            <person name="Submissions S."/>
        </authorList>
    </citation>
    <scope>NUCLEOTIDE SEQUENCE [LARGE SCALE GENOMIC DNA]</scope>
    <source>
        <strain evidence="8">R-53102</strain>
    </source>
</reference>
<evidence type="ECO:0000313" key="8">
    <source>
        <dbReference type="Proteomes" id="UP000199599"/>
    </source>
</evidence>
<dbReference type="InterPro" id="IPR037171">
    <property type="entry name" value="NagB/RpiA_transferase-like"/>
</dbReference>
<comment type="similarity">
    <text evidence="1">Belongs to the SorC transcriptional regulatory family.</text>
</comment>
<dbReference type="InterPro" id="IPR036390">
    <property type="entry name" value="WH_DNA-bd_sf"/>
</dbReference>
<dbReference type="InterPro" id="IPR036388">
    <property type="entry name" value="WH-like_DNA-bd_sf"/>
</dbReference>
<dbReference type="Gene3D" id="3.40.50.1360">
    <property type="match status" value="1"/>
</dbReference>
<keyword evidence="3" id="KW-0238">DNA-binding</keyword>
<gene>
    <name evidence="7" type="ORF">SAMN04487792_0941</name>
</gene>
<dbReference type="Pfam" id="PF04198">
    <property type="entry name" value="Sugar-bind"/>
    <property type="match status" value="1"/>
</dbReference>
<evidence type="ECO:0000256" key="2">
    <source>
        <dbReference type="ARBA" id="ARBA00023015"/>
    </source>
</evidence>
<evidence type="ECO:0000256" key="1">
    <source>
        <dbReference type="ARBA" id="ARBA00010466"/>
    </source>
</evidence>
<dbReference type="PANTHER" id="PTHR34294">
    <property type="entry name" value="TRANSCRIPTIONAL REGULATOR-RELATED"/>
    <property type="match status" value="1"/>
</dbReference>
<evidence type="ECO:0000256" key="3">
    <source>
        <dbReference type="ARBA" id="ARBA00023125"/>
    </source>
</evidence>
<feature type="domain" description="CggR N-terminal DNA binding" evidence="6">
    <location>
        <begin position="18"/>
        <end position="84"/>
    </location>
</feature>
<sequence length="343" mass="38062">MYAEFPVLEALVPDILKVFRQRYLVLEQISLNAPVGRRSVAQALGLSERNVRTETENLRNLGLIEIKNFGMFMTEKGEKMLQDAAPLIDRLFNARKTEIDLARKLGIERTIIVPGDSDLQELVFERMGEELSAALDLLLPLGHSIITVLGGAALAKSAKNLSKSLGKNRQLEFVPGRGALGENVAIQSNTIVQEMAVATGGKYKTLYLPEQVSTAAYKSLIRESTVADVLEDISKTDVLIHGIGLAHDMARRRGYDAMRLSELREKRVVTECFGCFFDNKGKIVDRVQQVGLQFENLNKIPHIFAFACGSHKAKAINAYMPNAPHQTWLITDEGASNKILKEK</sequence>
<dbReference type="STRING" id="1505723.SAMN04487792_0941"/>
<evidence type="ECO:0000259" key="5">
    <source>
        <dbReference type="Pfam" id="PF04198"/>
    </source>
</evidence>
<dbReference type="SUPFAM" id="SSF100950">
    <property type="entry name" value="NagB/RpiA/CoA transferase-like"/>
    <property type="match status" value="1"/>
</dbReference>
<dbReference type="AlphaFoldDB" id="A0A1I1SPC8"/>
<organism evidence="7 8">
    <name type="scientific">Lactobacillus bombicola</name>
    <dbReference type="NCBI Taxonomy" id="1505723"/>
    <lineage>
        <taxon>Bacteria</taxon>
        <taxon>Bacillati</taxon>
        <taxon>Bacillota</taxon>
        <taxon>Bacilli</taxon>
        <taxon>Lactobacillales</taxon>
        <taxon>Lactobacillaceae</taxon>
        <taxon>Lactobacillus</taxon>
    </lineage>
</organism>
<dbReference type="RefSeq" id="WP_090093106.1">
    <property type="nucleotide sequence ID" value="NZ_CBCRVU010000001.1"/>
</dbReference>
<dbReference type="InterPro" id="IPR048715">
    <property type="entry name" value="CggR_N"/>
</dbReference>
<evidence type="ECO:0000313" key="7">
    <source>
        <dbReference type="EMBL" id="SFD45743.1"/>
    </source>
</evidence>
<protein>
    <submittedName>
        <fullName evidence="7">Central glycolytic genes regulator</fullName>
    </submittedName>
</protein>
<feature type="domain" description="Sugar-binding" evidence="5">
    <location>
        <begin position="90"/>
        <end position="341"/>
    </location>
</feature>
<keyword evidence="2" id="KW-0805">Transcription regulation</keyword>
<evidence type="ECO:0000256" key="4">
    <source>
        <dbReference type="ARBA" id="ARBA00023163"/>
    </source>
</evidence>
<accession>A0A1I1SPC8</accession>